<comment type="caution">
    <text evidence="1">The sequence shown here is derived from an EMBL/GenBank/DDBJ whole genome shotgun (WGS) entry which is preliminary data.</text>
</comment>
<sequence length="128" mass="13964">MPAGSEGHGEIQFEEAKVEESQVHYLGGQRPEGVSPQDLSGFGWTYRHNWGPRNGWWILNLTSNSFGPNTRAYVSISEGPTGSGGKFIGGARYQVFNVAPDSGVVSIRVFIDWSSPIGLVADYMFVNP</sequence>
<dbReference type="Proteomes" id="UP001501637">
    <property type="component" value="Unassembled WGS sequence"/>
</dbReference>
<dbReference type="EMBL" id="BAAAUG010000042">
    <property type="protein sequence ID" value="GAA3104887.1"/>
    <property type="molecule type" value="Genomic_DNA"/>
</dbReference>
<proteinExistence type="predicted"/>
<name>A0ABP6MFW2_9ACTN</name>
<accession>A0ABP6MFW2</accession>
<reference evidence="2" key="1">
    <citation type="journal article" date="2019" name="Int. J. Syst. Evol. Microbiol.">
        <title>The Global Catalogue of Microorganisms (GCM) 10K type strain sequencing project: providing services to taxonomists for standard genome sequencing and annotation.</title>
        <authorList>
            <consortium name="The Broad Institute Genomics Platform"/>
            <consortium name="The Broad Institute Genome Sequencing Center for Infectious Disease"/>
            <person name="Wu L."/>
            <person name="Ma J."/>
        </authorList>
    </citation>
    <scope>NUCLEOTIDE SEQUENCE [LARGE SCALE GENOMIC DNA]</scope>
    <source>
        <strain evidence="2">JCM 9092</strain>
    </source>
</reference>
<gene>
    <name evidence="1" type="ORF">GCM10010449_29950</name>
</gene>
<evidence type="ECO:0000313" key="2">
    <source>
        <dbReference type="Proteomes" id="UP001501637"/>
    </source>
</evidence>
<evidence type="ECO:0000313" key="1">
    <source>
        <dbReference type="EMBL" id="GAA3104887.1"/>
    </source>
</evidence>
<keyword evidence="2" id="KW-1185">Reference proteome</keyword>
<dbReference type="RefSeq" id="WP_344521402.1">
    <property type="nucleotide sequence ID" value="NZ_BAAAUG010000042.1"/>
</dbReference>
<protein>
    <submittedName>
        <fullName evidence="1">Uncharacterized protein</fullName>
    </submittedName>
</protein>
<organism evidence="1 2">
    <name type="scientific">Streptomyces rectiviolaceus</name>
    <dbReference type="NCBI Taxonomy" id="332591"/>
    <lineage>
        <taxon>Bacteria</taxon>
        <taxon>Bacillati</taxon>
        <taxon>Actinomycetota</taxon>
        <taxon>Actinomycetes</taxon>
        <taxon>Kitasatosporales</taxon>
        <taxon>Streptomycetaceae</taxon>
        <taxon>Streptomyces</taxon>
    </lineage>
</organism>